<accession>A0A8X8XID1</accession>
<sequence length="582" mass="62484">MNVVEEAYWSPNLSPGGKACHDDHEVCPSNCASSPDGKKSVLSKVRDTAKKLRHSLSSRRRNGFDLHDPDHSQSPDLSHNYSRSQSHALNQSLSHNYSRGLNHSLSHNYSQGQSHDLNRNNSHVPNYNHSHDHDHITPSWGATMEDDCDHEDDYDPEYLGAPMYESEAAPECLKETARQHPRAEPVISMSHRAPNMNHEAAMLGTDQPASPNPIADKTRAVVEKLATACALSAGSHKNKNNNNTSTTQTVANELAPAYAAVSDATHHTYTAVSDATHNINANTISNTTHAVADKLAPAYAAVSDATHTGASMITNTSHAVADKLGPACTAVSDATQQIASKIASIAVASGAKPYQEAKAELVREDAGNVKQCASGSPQTYDKGVSVKEYFLSKLEPGDDERALSQAITEAISPRKSTGETGVVDLVKEAVSSFFRQEEASHLTETSAGLITDAPVSSEVETVAALDASNSPTEIQLKRTASIKAGRPTSQSSPMALGTSAGKANPQLNRIATIHTERPSINKASPQLNRAASVHVHSTKVFTNSANNPSFMRKKTMEGFSRLTEDSYAANGTFCVWRVQSRI</sequence>
<feature type="compositionally biased region" description="Basic and acidic residues" evidence="1">
    <location>
        <begin position="62"/>
        <end position="73"/>
    </location>
</feature>
<dbReference type="GO" id="GO:0009737">
    <property type="term" value="P:response to abscisic acid"/>
    <property type="evidence" value="ECO:0007669"/>
    <property type="project" value="InterPro"/>
</dbReference>
<name>A0A8X8XID1_SALSN</name>
<dbReference type="Pfam" id="PF23399">
    <property type="entry name" value="LTI65_PGEED"/>
    <property type="match status" value="1"/>
</dbReference>
<evidence type="ECO:0000259" key="2">
    <source>
        <dbReference type="Pfam" id="PF23399"/>
    </source>
</evidence>
<dbReference type="PANTHER" id="PTHR33836">
    <property type="entry name" value="LOW-TEMPERATURE-INDUCED 65 KDA PROTEIN-RELATED"/>
    <property type="match status" value="1"/>
</dbReference>
<dbReference type="EMBL" id="PNBA02000009">
    <property type="protein sequence ID" value="KAG6412488.1"/>
    <property type="molecule type" value="Genomic_DNA"/>
</dbReference>
<gene>
    <name evidence="3" type="ORF">SASPL_125167</name>
</gene>
<dbReference type="Proteomes" id="UP000298416">
    <property type="component" value="Unassembled WGS sequence"/>
</dbReference>
<dbReference type="PANTHER" id="PTHR33836:SF7">
    <property type="entry name" value="LOW-TEMPERATURE-INDUCED PROTEIN"/>
    <property type="match status" value="1"/>
</dbReference>
<feature type="compositionally biased region" description="Basic residues" evidence="1">
    <location>
        <begin position="51"/>
        <end position="61"/>
    </location>
</feature>
<dbReference type="InterPro" id="IPR057059">
    <property type="entry name" value="LTI65/LTI78_PGEED"/>
</dbReference>
<evidence type="ECO:0000313" key="4">
    <source>
        <dbReference type="Proteomes" id="UP000298416"/>
    </source>
</evidence>
<evidence type="ECO:0000256" key="1">
    <source>
        <dbReference type="SAM" id="MobiDB-lite"/>
    </source>
</evidence>
<organism evidence="3">
    <name type="scientific">Salvia splendens</name>
    <name type="common">Scarlet sage</name>
    <dbReference type="NCBI Taxonomy" id="180675"/>
    <lineage>
        <taxon>Eukaryota</taxon>
        <taxon>Viridiplantae</taxon>
        <taxon>Streptophyta</taxon>
        <taxon>Embryophyta</taxon>
        <taxon>Tracheophyta</taxon>
        <taxon>Spermatophyta</taxon>
        <taxon>Magnoliopsida</taxon>
        <taxon>eudicotyledons</taxon>
        <taxon>Gunneridae</taxon>
        <taxon>Pentapetalae</taxon>
        <taxon>asterids</taxon>
        <taxon>lamiids</taxon>
        <taxon>Lamiales</taxon>
        <taxon>Lamiaceae</taxon>
        <taxon>Nepetoideae</taxon>
        <taxon>Mentheae</taxon>
        <taxon>Salviinae</taxon>
        <taxon>Salvia</taxon>
        <taxon>Salvia subgen. Calosphace</taxon>
        <taxon>core Calosphace</taxon>
    </lineage>
</organism>
<evidence type="ECO:0000313" key="3">
    <source>
        <dbReference type="EMBL" id="KAG6412488.1"/>
    </source>
</evidence>
<reference evidence="3" key="1">
    <citation type="submission" date="2018-01" db="EMBL/GenBank/DDBJ databases">
        <authorList>
            <person name="Mao J.F."/>
        </authorList>
    </citation>
    <scope>NUCLEOTIDE SEQUENCE</scope>
    <source>
        <strain evidence="3">Huo1</strain>
        <tissue evidence="3">Leaf</tissue>
    </source>
</reference>
<dbReference type="InterPro" id="IPR037491">
    <property type="entry name" value="LTI78/LTI65"/>
</dbReference>
<keyword evidence="4" id="KW-1185">Reference proteome</keyword>
<feature type="compositionally biased region" description="Basic and acidic residues" evidence="1">
    <location>
        <begin position="36"/>
        <end position="50"/>
    </location>
</feature>
<reference evidence="3" key="2">
    <citation type="submission" date="2020-08" db="EMBL/GenBank/DDBJ databases">
        <title>Plant Genome Project.</title>
        <authorList>
            <person name="Zhang R.-G."/>
        </authorList>
    </citation>
    <scope>NUCLEOTIDE SEQUENCE</scope>
    <source>
        <strain evidence="3">Huo1</strain>
        <tissue evidence="3">Leaf</tissue>
    </source>
</reference>
<feature type="domain" description="LTI65/LTI78 PGEED repeat" evidence="2">
    <location>
        <begin position="381"/>
        <end position="411"/>
    </location>
</feature>
<comment type="caution">
    <text evidence="3">The sequence shown here is derived from an EMBL/GenBank/DDBJ whole genome shotgun (WGS) entry which is preliminary data.</text>
</comment>
<proteinExistence type="predicted"/>
<feature type="region of interest" description="Disordered" evidence="1">
    <location>
        <begin position="30"/>
        <end position="125"/>
    </location>
</feature>
<dbReference type="AlphaFoldDB" id="A0A8X8XID1"/>
<feature type="compositionally biased region" description="Polar residues" evidence="1">
    <location>
        <begin position="74"/>
        <end position="125"/>
    </location>
</feature>
<protein>
    <recommendedName>
        <fullName evidence="2">LTI65/LTI78 PGEED repeat domain-containing protein</fullName>
    </recommendedName>
</protein>
<feature type="region of interest" description="Disordered" evidence="1">
    <location>
        <begin position="482"/>
        <end position="502"/>
    </location>
</feature>